<feature type="region of interest" description="Disordered" evidence="1">
    <location>
        <begin position="94"/>
        <end position="119"/>
    </location>
</feature>
<dbReference type="AlphaFoldDB" id="A0A0E0ME48"/>
<organism evidence="2">
    <name type="scientific">Oryza punctata</name>
    <name type="common">Red rice</name>
    <dbReference type="NCBI Taxonomy" id="4537"/>
    <lineage>
        <taxon>Eukaryota</taxon>
        <taxon>Viridiplantae</taxon>
        <taxon>Streptophyta</taxon>
        <taxon>Embryophyta</taxon>
        <taxon>Tracheophyta</taxon>
        <taxon>Spermatophyta</taxon>
        <taxon>Magnoliopsida</taxon>
        <taxon>Liliopsida</taxon>
        <taxon>Poales</taxon>
        <taxon>Poaceae</taxon>
        <taxon>BOP clade</taxon>
        <taxon>Oryzoideae</taxon>
        <taxon>Oryzeae</taxon>
        <taxon>Oryzinae</taxon>
        <taxon>Oryza</taxon>
    </lineage>
</organism>
<sequence length="119" mass="11907">MGIEIWGNIEDELVAAAGLVKPTDSLSGGAQAGSVEAAEGSSVGELVGSVEAAEDTAEGAVAGSVYVGEGAEAHKLASQQESQQMVRDNASAMVSTKHGGSARIDLQAMVPHSQSSTSH</sequence>
<reference evidence="2" key="2">
    <citation type="submission" date="2018-05" db="EMBL/GenBank/DDBJ databases">
        <title>OpunRS2 (Oryza punctata Reference Sequence Version 2).</title>
        <authorList>
            <person name="Zhang J."/>
            <person name="Kudrna D."/>
            <person name="Lee S."/>
            <person name="Talag J."/>
            <person name="Welchert J."/>
            <person name="Wing R.A."/>
        </authorList>
    </citation>
    <scope>NUCLEOTIDE SEQUENCE [LARGE SCALE GENOMIC DNA]</scope>
</reference>
<name>A0A0E0ME48_ORYPU</name>
<keyword evidence="3" id="KW-1185">Reference proteome</keyword>
<proteinExistence type="predicted"/>
<accession>A0A0E0ME48</accession>
<evidence type="ECO:0000313" key="3">
    <source>
        <dbReference type="Proteomes" id="UP000026962"/>
    </source>
</evidence>
<dbReference type="HOGENOM" id="CLU_2065306_0_0_1"/>
<dbReference type="Proteomes" id="UP000026962">
    <property type="component" value="Chromosome 11"/>
</dbReference>
<evidence type="ECO:0000313" key="2">
    <source>
        <dbReference type="EnsemblPlants" id="OPUNC11G07510.1"/>
    </source>
</evidence>
<protein>
    <submittedName>
        <fullName evidence="2">Uncharacterized protein</fullName>
    </submittedName>
</protein>
<reference evidence="2" key="1">
    <citation type="submission" date="2015-04" db="UniProtKB">
        <authorList>
            <consortium name="EnsemblPlants"/>
        </authorList>
    </citation>
    <scope>IDENTIFICATION</scope>
</reference>
<dbReference type="Gramene" id="OPUNC11G07510.1">
    <property type="protein sequence ID" value="OPUNC11G07510.1"/>
    <property type="gene ID" value="OPUNC11G07510"/>
</dbReference>
<dbReference type="EnsemblPlants" id="OPUNC11G07510.1">
    <property type="protein sequence ID" value="OPUNC11G07510.1"/>
    <property type="gene ID" value="OPUNC11G07510"/>
</dbReference>
<evidence type="ECO:0000256" key="1">
    <source>
        <dbReference type="SAM" id="MobiDB-lite"/>
    </source>
</evidence>